<dbReference type="Proteomes" id="UP000050430">
    <property type="component" value="Unassembled WGS sequence"/>
</dbReference>
<evidence type="ECO:0000256" key="2">
    <source>
        <dbReference type="ARBA" id="ARBA00008645"/>
    </source>
</evidence>
<dbReference type="Pfam" id="PF12146">
    <property type="entry name" value="Hydrolase_4"/>
    <property type="match status" value="1"/>
</dbReference>
<organism evidence="6 7">
    <name type="scientific">Leptolinea tardivitalis</name>
    <dbReference type="NCBI Taxonomy" id="229920"/>
    <lineage>
        <taxon>Bacteria</taxon>
        <taxon>Bacillati</taxon>
        <taxon>Chloroflexota</taxon>
        <taxon>Anaerolineae</taxon>
        <taxon>Anaerolineales</taxon>
        <taxon>Anaerolineaceae</taxon>
        <taxon>Leptolinea</taxon>
    </lineage>
</organism>
<dbReference type="FunFam" id="3.40.50.1820:FF:000117">
    <property type="entry name" value="Monoglyceride lipase, putative"/>
    <property type="match status" value="1"/>
</dbReference>
<evidence type="ECO:0000313" key="6">
    <source>
        <dbReference type="EMBL" id="KPL69953.1"/>
    </source>
</evidence>
<dbReference type="InterPro" id="IPR029058">
    <property type="entry name" value="AB_hydrolase_fold"/>
</dbReference>
<dbReference type="SUPFAM" id="SSF53474">
    <property type="entry name" value="alpha/beta-Hydrolases"/>
    <property type="match status" value="1"/>
</dbReference>
<evidence type="ECO:0000256" key="3">
    <source>
        <dbReference type="ARBA" id="ARBA00013254"/>
    </source>
</evidence>
<comment type="similarity">
    <text evidence="2">Belongs to the AB hydrolase superfamily.</text>
</comment>
<evidence type="ECO:0000313" key="7">
    <source>
        <dbReference type="Proteomes" id="UP000050430"/>
    </source>
</evidence>
<sequence>MLIWKDGYTTIDGNKIYIQRWSPEQSPRANVLLVHGVGEHSSRYGHVGDHFSHAGIALTGFDLPGHGKSDGQRGHADSYDVFCREIDHFANELSEQQPSIPIFLYGHSMGGLIVLYYSLYRKPQKIKGVISTSPGLVPGYPIPAWKTALGNFLYTIFPTFSMKNGLPLDGISHDKEVVAAYKADPLNHPYISARMGMDLIRNGQKVSQKAAEFPLPLLLMVGSEDHLVDPKAVIDFGQKSNHKTTLKVWDNGFHELHNETFKIEVLNTMTDWIIKNAALS</sequence>
<feature type="domain" description="Serine aminopeptidase S33" evidence="5">
    <location>
        <begin position="25"/>
        <end position="260"/>
    </location>
</feature>
<dbReference type="GO" id="GO:0047372">
    <property type="term" value="F:monoacylglycerol lipase activity"/>
    <property type="evidence" value="ECO:0007669"/>
    <property type="project" value="UniProtKB-EC"/>
</dbReference>
<accession>A0A0P6XFY0</accession>
<evidence type="ECO:0000256" key="4">
    <source>
        <dbReference type="ARBA" id="ARBA00071261"/>
    </source>
</evidence>
<evidence type="ECO:0000259" key="5">
    <source>
        <dbReference type="Pfam" id="PF12146"/>
    </source>
</evidence>
<gene>
    <name evidence="6" type="ORF">ADM99_16650</name>
</gene>
<name>A0A0P6XFY0_9CHLR</name>
<reference evidence="6 7" key="1">
    <citation type="submission" date="2015-07" db="EMBL/GenBank/DDBJ databases">
        <title>Genome sequence of Leptolinea tardivitalis DSM 16556.</title>
        <authorList>
            <person name="Hemp J."/>
            <person name="Ward L.M."/>
            <person name="Pace L.A."/>
            <person name="Fischer W.W."/>
        </authorList>
    </citation>
    <scope>NUCLEOTIDE SEQUENCE [LARGE SCALE GENOMIC DNA]</scope>
    <source>
        <strain evidence="6 7">YMTK-2</strain>
    </source>
</reference>
<dbReference type="STRING" id="229920.ADM99_16650"/>
<protein>
    <recommendedName>
        <fullName evidence="4">Monoacylglycerol lipase</fullName>
        <ecNumber evidence="3">3.1.1.23</ecNumber>
    </recommendedName>
</protein>
<dbReference type="AlphaFoldDB" id="A0A0P6XFY0"/>
<comment type="catalytic activity">
    <reaction evidence="1">
        <text>Hydrolyzes glycerol monoesters of long-chain fatty acids.</text>
        <dbReference type="EC" id="3.1.1.23"/>
    </reaction>
</comment>
<dbReference type="InterPro" id="IPR022742">
    <property type="entry name" value="Hydrolase_4"/>
</dbReference>
<dbReference type="EMBL" id="LGCK01000015">
    <property type="protein sequence ID" value="KPL69953.1"/>
    <property type="molecule type" value="Genomic_DNA"/>
</dbReference>
<dbReference type="EC" id="3.1.1.23" evidence="3"/>
<keyword evidence="7" id="KW-1185">Reference proteome</keyword>
<evidence type="ECO:0000256" key="1">
    <source>
        <dbReference type="ARBA" id="ARBA00001613"/>
    </source>
</evidence>
<proteinExistence type="inferred from homology"/>
<dbReference type="PANTHER" id="PTHR11614">
    <property type="entry name" value="PHOSPHOLIPASE-RELATED"/>
    <property type="match status" value="1"/>
</dbReference>
<comment type="caution">
    <text evidence="6">The sequence shown here is derived from an EMBL/GenBank/DDBJ whole genome shotgun (WGS) entry which is preliminary data.</text>
</comment>
<dbReference type="Gene3D" id="3.40.50.1820">
    <property type="entry name" value="alpha/beta hydrolase"/>
    <property type="match status" value="1"/>
</dbReference>
<dbReference type="InterPro" id="IPR051044">
    <property type="entry name" value="MAG_DAG_Lipase"/>
</dbReference>